<sequence length="280" mass="32889">MEQLMVFVAFLIVGSERLIVLVITSKVRNVLMCVQIIVLNIITVDEFFYFTLLHYVQYFLSNRCIDIILSAFLHFISISQITYRSRAEEASPRQPNPERIHALRLAVVAWVKIVNSMMTGEPPCLNLNRARSRFQTSTGTWSARAVKNFQDPPQGIELRSSSCHSSTYQCVIYYRLDIATVSISEEQSKERGVTQPYRHERRPKHRRKPEVEMGRARGRVDHRRWTHRLTLWDPRIGRRRVGRQTTRWADFFKKKAGSQWKSRARDRQLRRDLEATILSV</sequence>
<gene>
    <name evidence="3" type="ORF">ANN_04747</name>
</gene>
<feature type="transmembrane region" description="Helical" evidence="2">
    <location>
        <begin position="6"/>
        <end position="23"/>
    </location>
</feature>
<feature type="transmembrane region" description="Helical" evidence="2">
    <location>
        <begin position="30"/>
        <end position="50"/>
    </location>
</feature>
<protein>
    <submittedName>
        <fullName evidence="3">Uncharacterized protein</fullName>
    </submittedName>
</protein>
<evidence type="ECO:0000313" key="3">
    <source>
        <dbReference type="EMBL" id="KAJ4443097.1"/>
    </source>
</evidence>
<evidence type="ECO:0000313" key="4">
    <source>
        <dbReference type="Proteomes" id="UP001148838"/>
    </source>
</evidence>
<proteinExistence type="predicted"/>
<feature type="compositionally biased region" description="Basic residues" evidence="1">
    <location>
        <begin position="199"/>
        <end position="208"/>
    </location>
</feature>
<keyword evidence="4" id="KW-1185">Reference proteome</keyword>
<organism evidence="3 4">
    <name type="scientific">Periplaneta americana</name>
    <name type="common">American cockroach</name>
    <name type="synonym">Blatta americana</name>
    <dbReference type="NCBI Taxonomy" id="6978"/>
    <lineage>
        <taxon>Eukaryota</taxon>
        <taxon>Metazoa</taxon>
        <taxon>Ecdysozoa</taxon>
        <taxon>Arthropoda</taxon>
        <taxon>Hexapoda</taxon>
        <taxon>Insecta</taxon>
        <taxon>Pterygota</taxon>
        <taxon>Neoptera</taxon>
        <taxon>Polyneoptera</taxon>
        <taxon>Dictyoptera</taxon>
        <taxon>Blattodea</taxon>
        <taxon>Blattoidea</taxon>
        <taxon>Blattidae</taxon>
        <taxon>Blattinae</taxon>
        <taxon>Periplaneta</taxon>
    </lineage>
</organism>
<keyword evidence="2" id="KW-1133">Transmembrane helix</keyword>
<feature type="region of interest" description="Disordered" evidence="1">
    <location>
        <begin position="187"/>
        <end position="217"/>
    </location>
</feature>
<keyword evidence="2" id="KW-0812">Transmembrane</keyword>
<evidence type="ECO:0000256" key="1">
    <source>
        <dbReference type="SAM" id="MobiDB-lite"/>
    </source>
</evidence>
<evidence type="ECO:0000256" key="2">
    <source>
        <dbReference type="SAM" id="Phobius"/>
    </source>
</evidence>
<dbReference type="EMBL" id="JAJSOF020000013">
    <property type="protein sequence ID" value="KAJ4443097.1"/>
    <property type="molecule type" value="Genomic_DNA"/>
</dbReference>
<accession>A0ABQ8T996</accession>
<keyword evidence="2" id="KW-0472">Membrane</keyword>
<reference evidence="3 4" key="1">
    <citation type="journal article" date="2022" name="Allergy">
        <title>Genome assembly and annotation of Periplaneta americana reveal a comprehensive cockroach allergen profile.</title>
        <authorList>
            <person name="Wang L."/>
            <person name="Xiong Q."/>
            <person name="Saelim N."/>
            <person name="Wang L."/>
            <person name="Nong W."/>
            <person name="Wan A.T."/>
            <person name="Shi M."/>
            <person name="Liu X."/>
            <person name="Cao Q."/>
            <person name="Hui J.H.L."/>
            <person name="Sookrung N."/>
            <person name="Leung T.F."/>
            <person name="Tungtrongchitr A."/>
            <person name="Tsui S.K.W."/>
        </authorList>
    </citation>
    <scope>NUCLEOTIDE SEQUENCE [LARGE SCALE GENOMIC DNA]</scope>
    <source>
        <strain evidence="3">PWHHKU_190912</strain>
    </source>
</reference>
<dbReference type="Proteomes" id="UP001148838">
    <property type="component" value="Unassembled WGS sequence"/>
</dbReference>
<comment type="caution">
    <text evidence="3">The sequence shown here is derived from an EMBL/GenBank/DDBJ whole genome shotgun (WGS) entry which is preliminary data.</text>
</comment>
<name>A0ABQ8T996_PERAM</name>